<dbReference type="InterPro" id="IPR010713">
    <property type="entry name" value="XET_C"/>
</dbReference>
<dbReference type="InterPro" id="IPR044791">
    <property type="entry name" value="Beta-glucanase/XTH"/>
</dbReference>
<evidence type="ECO:0000256" key="10">
    <source>
        <dbReference type="RuleBase" id="RU361120"/>
    </source>
</evidence>
<feature type="domain" description="GH16" evidence="11">
    <location>
        <begin position="8"/>
        <end position="197"/>
    </location>
</feature>
<evidence type="ECO:0000256" key="6">
    <source>
        <dbReference type="ARBA" id="ARBA00023157"/>
    </source>
</evidence>
<dbReference type="EMBL" id="JBJKBG010000011">
    <property type="protein sequence ID" value="KAL3716713.1"/>
    <property type="molecule type" value="Genomic_DNA"/>
</dbReference>
<dbReference type="AlphaFoldDB" id="A0ABD3IQR0"/>
<evidence type="ECO:0000256" key="2">
    <source>
        <dbReference type="ARBA" id="ARBA00022523"/>
    </source>
</evidence>
<dbReference type="GO" id="GO:0048046">
    <property type="term" value="C:apoplast"/>
    <property type="evidence" value="ECO:0007669"/>
    <property type="project" value="UniProtKB-SubCell"/>
</dbReference>
<evidence type="ECO:0000256" key="8">
    <source>
        <dbReference type="ARBA" id="ARBA00023316"/>
    </source>
</evidence>
<dbReference type="EC" id="2.4.1.207" evidence="10"/>
<keyword evidence="13" id="KW-1185">Reference proteome</keyword>
<keyword evidence="3 10" id="KW-0964">Secreted</keyword>
<evidence type="ECO:0000313" key="13">
    <source>
        <dbReference type="Proteomes" id="UP001634007"/>
    </source>
</evidence>
<evidence type="ECO:0000313" key="12">
    <source>
        <dbReference type="EMBL" id="KAL3716713.1"/>
    </source>
</evidence>
<keyword evidence="6" id="KW-1015">Disulfide bond</keyword>
<evidence type="ECO:0000256" key="5">
    <source>
        <dbReference type="ARBA" id="ARBA00022801"/>
    </source>
</evidence>
<sequence length="268" mass="30066">MLNMLFASGRGQVPFSQNYKVARGNDHFSSLNGHIDVHLELDHSSGSGFESKSHLLSGLFNMKIKLPASKLPGVVTTFYMSELTSKGGLHDEIDFEFIGSNRPPYELNTNIYTKGVGVGEQKFHLWFDPSTYFHSYTILWNQYQVVFFVDNIPIRVFKNLGNRASYPTQGMQVEAIWAAKGWAGKINWSKAPFTAQHQGFDIDGCVMSNPSNPWKCDYTHGDAWAQIQSLNAAQIGAIPKCQDQVYDYCADRSRYPQPPPECQAPIGI</sequence>
<dbReference type="GO" id="GO:0016798">
    <property type="term" value="F:hydrolase activity, acting on glycosyl bonds"/>
    <property type="evidence" value="ECO:0007669"/>
    <property type="project" value="UniProtKB-KW"/>
</dbReference>
<comment type="caution">
    <text evidence="12">The sequence shown here is derived from an EMBL/GenBank/DDBJ whole genome shotgun (WGS) entry which is preliminary data.</text>
</comment>
<reference evidence="12 13" key="1">
    <citation type="submission" date="2024-11" db="EMBL/GenBank/DDBJ databases">
        <title>Chromosome-level genome assembly of Eucalyptus globulus Labill. provides insights into its genome evolution.</title>
        <authorList>
            <person name="Li X."/>
        </authorList>
    </citation>
    <scope>NUCLEOTIDE SEQUENCE [LARGE SCALE GENOMIC DNA]</scope>
    <source>
        <strain evidence="12">CL2024</strain>
        <tissue evidence="12">Fresh tender leaves</tissue>
    </source>
</reference>
<dbReference type="Pfam" id="PF06955">
    <property type="entry name" value="XET_C"/>
    <property type="match status" value="1"/>
</dbReference>
<evidence type="ECO:0000256" key="7">
    <source>
        <dbReference type="ARBA" id="ARBA00023295"/>
    </source>
</evidence>
<dbReference type="Pfam" id="PF00722">
    <property type="entry name" value="Glyco_hydro_16"/>
    <property type="match status" value="1"/>
</dbReference>
<dbReference type="PROSITE" id="PS51762">
    <property type="entry name" value="GH16_2"/>
    <property type="match status" value="1"/>
</dbReference>
<evidence type="ECO:0000256" key="1">
    <source>
        <dbReference type="ARBA" id="ARBA00022512"/>
    </source>
</evidence>
<comment type="function">
    <text evidence="10">Catalyzes xyloglucan endohydrolysis (XEH) and/or endotransglycosylation (XET). Cleaves and religates xyloglucan polymers, an essential constituent of the primary cell wall, and thereby participates in cell wall construction of growing tissues.</text>
</comment>
<dbReference type="InterPro" id="IPR016455">
    <property type="entry name" value="XTH"/>
</dbReference>
<dbReference type="InterPro" id="IPR000757">
    <property type="entry name" value="Beta-glucanase-like"/>
</dbReference>
<organism evidence="12 13">
    <name type="scientific">Eucalyptus globulus</name>
    <name type="common">Tasmanian blue gum</name>
    <dbReference type="NCBI Taxonomy" id="34317"/>
    <lineage>
        <taxon>Eukaryota</taxon>
        <taxon>Viridiplantae</taxon>
        <taxon>Streptophyta</taxon>
        <taxon>Embryophyta</taxon>
        <taxon>Tracheophyta</taxon>
        <taxon>Spermatophyta</taxon>
        <taxon>Magnoliopsida</taxon>
        <taxon>eudicotyledons</taxon>
        <taxon>Gunneridae</taxon>
        <taxon>Pentapetalae</taxon>
        <taxon>rosids</taxon>
        <taxon>malvids</taxon>
        <taxon>Myrtales</taxon>
        <taxon>Myrtaceae</taxon>
        <taxon>Myrtoideae</taxon>
        <taxon>Eucalypteae</taxon>
        <taxon>Eucalyptus</taxon>
    </lineage>
</organism>
<comment type="similarity">
    <text evidence="10">Belongs to the glycosyl hydrolase 16 family.</text>
</comment>
<feature type="active site" description="Proton donor" evidence="9">
    <location>
        <position position="96"/>
    </location>
</feature>
<feature type="active site" description="Nucleophile" evidence="9">
    <location>
        <position position="92"/>
    </location>
</feature>
<dbReference type="InterPro" id="IPR013320">
    <property type="entry name" value="ConA-like_dom_sf"/>
</dbReference>
<evidence type="ECO:0000256" key="3">
    <source>
        <dbReference type="ARBA" id="ARBA00022525"/>
    </source>
</evidence>
<accession>A0ABD3IQR0</accession>
<protein>
    <recommendedName>
        <fullName evidence="10">Xyloglucan endotransglucosylase/hydrolase</fullName>
        <ecNumber evidence="10">2.4.1.207</ecNumber>
    </recommendedName>
</protein>
<keyword evidence="8 10" id="KW-0961">Cell wall biogenesis/degradation</keyword>
<dbReference type="GO" id="GO:0071555">
    <property type="term" value="P:cell wall organization"/>
    <property type="evidence" value="ECO:0007669"/>
    <property type="project" value="UniProtKB-KW"/>
</dbReference>
<comment type="subcellular location">
    <subcellularLocation>
        <location evidence="10">Secreted</location>
        <location evidence="10">Cell wall</location>
    </subcellularLocation>
    <subcellularLocation>
        <location evidence="10">Secreted</location>
        <location evidence="10">Extracellular space</location>
        <location evidence="10">Apoplast</location>
    </subcellularLocation>
</comment>
<dbReference type="Proteomes" id="UP001634007">
    <property type="component" value="Unassembled WGS sequence"/>
</dbReference>
<evidence type="ECO:0000256" key="9">
    <source>
        <dbReference type="PIRSR" id="PIRSR005604-1"/>
    </source>
</evidence>
<dbReference type="GO" id="GO:0016762">
    <property type="term" value="F:xyloglucan:xyloglucosyl transferase activity"/>
    <property type="evidence" value="ECO:0007669"/>
    <property type="project" value="UniProtKB-EC"/>
</dbReference>
<evidence type="ECO:0000259" key="11">
    <source>
        <dbReference type="PROSITE" id="PS51762"/>
    </source>
</evidence>
<keyword evidence="4 10" id="KW-0808">Transferase</keyword>
<keyword evidence="1 10" id="KW-0134">Cell wall</keyword>
<evidence type="ECO:0000256" key="4">
    <source>
        <dbReference type="ARBA" id="ARBA00022679"/>
    </source>
</evidence>
<keyword evidence="5 10" id="KW-0378">Hydrolase</keyword>
<dbReference type="Gene3D" id="2.60.120.200">
    <property type="match status" value="1"/>
</dbReference>
<name>A0ABD3IQR0_EUCGL</name>
<keyword evidence="2 10" id="KW-0052">Apoplast</keyword>
<comment type="PTM">
    <text evidence="10">Contains at least one intrachain disulfide bond essential for its enzymatic activity.</text>
</comment>
<gene>
    <name evidence="12" type="ORF">ACJRO7_008323</name>
</gene>
<proteinExistence type="inferred from homology"/>
<dbReference type="SUPFAM" id="SSF49899">
    <property type="entry name" value="Concanavalin A-like lectins/glucanases"/>
    <property type="match status" value="1"/>
</dbReference>
<dbReference type="PIRSF" id="PIRSF005604">
    <property type="entry name" value="XET"/>
    <property type="match status" value="1"/>
</dbReference>
<dbReference type="PANTHER" id="PTHR31062">
    <property type="entry name" value="XYLOGLUCAN ENDOTRANSGLUCOSYLASE/HYDROLASE PROTEIN 8-RELATED"/>
    <property type="match status" value="1"/>
</dbReference>
<keyword evidence="7 10" id="KW-0326">Glycosidase</keyword>